<keyword evidence="1" id="KW-0547">Nucleotide-binding</keyword>
<sequence length="63" mass="7347">MYMKVFTTENIRNISLLGHRGSGKTTLVESILYVKDYIKRKGDVENGTTVSDFDKEEVRRFFI</sequence>
<dbReference type="InterPro" id="IPR027417">
    <property type="entry name" value="P-loop_NTPase"/>
</dbReference>
<comment type="caution">
    <text evidence="4">The sequence shown here is derived from an EMBL/GenBank/DDBJ whole genome shotgun (WGS) entry which is preliminary data.</text>
</comment>
<dbReference type="EMBL" id="AABF01000185">
    <property type="protein sequence ID" value="EAA23227.1"/>
    <property type="molecule type" value="Genomic_DNA"/>
</dbReference>
<dbReference type="GO" id="GO:0003746">
    <property type="term" value="F:translation elongation factor activity"/>
    <property type="evidence" value="ECO:0007669"/>
    <property type="project" value="UniProtKB-KW"/>
</dbReference>
<dbReference type="Pfam" id="PF00009">
    <property type="entry name" value="GTP_EFTU"/>
    <property type="match status" value="1"/>
</dbReference>
<protein>
    <submittedName>
        <fullName evidence="4">Protein Translation Elongation Factor G (EF-G)</fullName>
    </submittedName>
</protein>
<dbReference type="GO" id="GO:0003924">
    <property type="term" value="F:GTPase activity"/>
    <property type="evidence" value="ECO:0007669"/>
    <property type="project" value="InterPro"/>
</dbReference>
<dbReference type="SUPFAM" id="SSF52540">
    <property type="entry name" value="P-loop containing nucleoside triphosphate hydrolases"/>
    <property type="match status" value="1"/>
</dbReference>
<name>Q7P295_FUSVC</name>
<dbReference type="GO" id="GO:0005525">
    <property type="term" value="F:GTP binding"/>
    <property type="evidence" value="ECO:0007669"/>
    <property type="project" value="UniProtKB-KW"/>
</dbReference>
<dbReference type="Gene3D" id="3.40.50.300">
    <property type="entry name" value="P-loop containing nucleotide triphosphate hydrolases"/>
    <property type="match status" value="1"/>
</dbReference>
<evidence type="ECO:0000256" key="2">
    <source>
        <dbReference type="ARBA" id="ARBA00023134"/>
    </source>
</evidence>
<gene>
    <name evidence="4" type="ORF">FNV0202</name>
</gene>
<evidence type="ECO:0000313" key="5">
    <source>
        <dbReference type="Proteomes" id="UP000006454"/>
    </source>
</evidence>
<evidence type="ECO:0000313" key="4">
    <source>
        <dbReference type="EMBL" id="EAA23227.1"/>
    </source>
</evidence>
<dbReference type="PANTHER" id="PTHR43261">
    <property type="entry name" value="TRANSLATION ELONGATION FACTOR G-RELATED"/>
    <property type="match status" value="1"/>
</dbReference>
<feature type="domain" description="Tr-type G" evidence="3">
    <location>
        <begin position="9"/>
        <end position="60"/>
    </location>
</feature>
<keyword evidence="2" id="KW-0342">GTP-binding</keyword>
<keyword evidence="4" id="KW-0648">Protein biosynthesis</keyword>
<evidence type="ECO:0000256" key="1">
    <source>
        <dbReference type="ARBA" id="ARBA00022741"/>
    </source>
</evidence>
<dbReference type="AlphaFoldDB" id="Q7P295"/>
<dbReference type="GO" id="GO:0032790">
    <property type="term" value="P:ribosome disassembly"/>
    <property type="evidence" value="ECO:0007669"/>
    <property type="project" value="TreeGrafter"/>
</dbReference>
<evidence type="ECO:0000259" key="3">
    <source>
        <dbReference type="Pfam" id="PF00009"/>
    </source>
</evidence>
<accession>Q7P295</accession>
<dbReference type="Proteomes" id="UP000006454">
    <property type="component" value="Unassembled WGS sequence"/>
</dbReference>
<keyword evidence="4" id="KW-0251">Elongation factor</keyword>
<proteinExistence type="predicted"/>
<organism evidence="4 5">
    <name type="scientific">Fusobacterium vincentii ATCC 49256</name>
    <dbReference type="NCBI Taxonomy" id="209882"/>
    <lineage>
        <taxon>Bacteria</taxon>
        <taxon>Fusobacteriati</taxon>
        <taxon>Fusobacteriota</taxon>
        <taxon>Fusobacteriia</taxon>
        <taxon>Fusobacteriales</taxon>
        <taxon>Fusobacteriaceae</taxon>
        <taxon>Fusobacterium</taxon>
    </lineage>
</organism>
<dbReference type="PANTHER" id="PTHR43261:SF6">
    <property type="entry name" value="ELONGATION FACTOR G-LIKE PROTEIN"/>
    <property type="match status" value="1"/>
</dbReference>
<dbReference type="InterPro" id="IPR000795">
    <property type="entry name" value="T_Tr_GTP-bd_dom"/>
</dbReference>
<reference evidence="4 5" key="1">
    <citation type="journal article" date="2003" name="Genome Res.">
        <title>Genome analysis of F. nucleatum sub spp vincentii and its comparison with the genome of F. nucleatum ATCC 25586.</title>
        <authorList>
            <person name="Kapatral V."/>
            <person name="Ivanova N."/>
            <person name="Anderson I."/>
            <person name="Reznik G."/>
            <person name="Bhattacharyya A."/>
            <person name="Gardner W.L."/>
            <person name="Mikhailova N."/>
            <person name="Lapidus A."/>
            <person name="Larsen N."/>
            <person name="D'Souza M."/>
            <person name="Walunas T."/>
            <person name="Haselkorn R."/>
            <person name="Overbeek R."/>
            <person name="Kyrpides N."/>
        </authorList>
    </citation>
    <scope>NUCLEOTIDE SEQUENCE [LARGE SCALE GENOMIC DNA]</scope>
    <source>
        <strain evidence="4 5">ATCC 49256</strain>
    </source>
</reference>